<keyword evidence="3" id="KW-0732">Signal</keyword>
<dbReference type="Proteomes" id="UP000014975">
    <property type="component" value="Unassembled WGS sequence"/>
</dbReference>
<proteinExistence type="predicted"/>
<accession>S7UTE3</accession>
<dbReference type="PANTHER" id="PTHR37813">
    <property type="entry name" value="FELS-2 PROPHAGE PROTEIN"/>
    <property type="match status" value="1"/>
</dbReference>
<evidence type="ECO:0000256" key="1">
    <source>
        <dbReference type="ARBA" id="ARBA00022612"/>
    </source>
</evidence>
<organism evidence="5 6">
    <name type="scientific">Alkalidesulfovibrio alkalitolerans DSM 16529</name>
    <dbReference type="NCBI Taxonomy" id="1121439"/>
    <lineage>
        <taxon>Bacteria</taxon>
        <taxon>Pseudomonadati</taxon>
        <taxon>Thermodesulfobacteriota</taxon>
        <taxon>Desulfovibrionia</taxon>
        <taxon>Desulfovibrionales</taxon>
        <taxon>Desulfovibrionaceae</taxon>
        <taxon>Alkalidesulfovibrio</taxon>
    </lineage>
</organism>
<dbReference type="Pfam" id="PF10145">
    <property type="entry name" value="PhageMin_Tail"/>
    <property type="match status" value="1"/>
</dbReference>
<protein>
    <submittedName>
        <fullName evidence="5">Phage tail tape measure protein, TP901 family</fullName>
    </submittedName>
</protein>
<feature type="domain" description="Phage tail tape measure protein" evidence="4">
    <location>
        <begin position="148"/>
        <end position="350"/>
    </location>
</feature>
<dbReference type="PANTHER" id="PTHR37813:SF1">
    <property type="entry name" value="FELS-2 PROPHAGE PROTEIN"/>
    <property type="match status" value="1"/>
</dbReference>
<sequence>MASSLTLGLLVSATTSAAQGALQSLGQSVHRLSGQVEDASREHARLGGEVARLRASGRVPEDLAKRYDKLGKSIESAKLNLEGLTRAQEKAASHRAAMGEMWGQAVGVAALGATLAAPARSAMAFESAMADVRKVVDGSEAELNGLGDSIKMLSRRMPLSAVELAQLAASGGQLGVALKDLPSFIETTAKMAVAFDMSAEAAGDSMAKVANVYQIPIGSIGHLGDVINQLSNESPAKARDIVNSLTRVGGVARQFGLSADGAAALSSALISLGKPPEVAGMAINGMLTKLATADKQGAKFQEALAAMGMSAEGLKKAIATDAQGALLGFLKALEKVPNSERTGLLVDMMGLEYADDVALLAGSVKTYTDALAVLPRVEGSMENEFAARAGTTENKLQLLKNAVSELSINLGSALLPALREMFSTLRPLVVAMADWAAENPALVSAIGKAAAVLLTFKAASLAARAGYHLLGGSLWSSIARWRSIKASVQGAMMAMQAGNVGKFAAVTGRLSAASGWLASHMGSIASLGGPLKVPQIRLAAIAASAKASGAALSGSFSAGLLSARQGALRFGSSLRPLPAIAGRGLVSGLKSSAQAALWWGRATLRSPVVAGKALFSSFRMIGQAVLWLGRAMLLSPIGWIGIAIAGAALLIWKFWKPIKGFFVGMFQGLSSALKPVGDAMRTAFAPVAWIVKPVADALGQVWSWVKALLQPVEDTGGAAQSLGQKFGTAIGTIIRLVIGLPLRLAMLPLEFVKLGAQIIGGLLGGLKQGWESLKSGLSELAGNIVSSFKSLLGIRSPSRVFAGLGGMLGAGLAVGMKGSAGEVARAAGEMSKAATPNLPTVPLQALAGRNAGGGAGAAAGAGRGGMNVTFAPVIHVGQGGGGVREQVKEAMSLSFAEFERLMSRYERDHARRSPA</sequence>
<gene>
    <name evidence="5" type="ORF">dsat_1944</name>
</gene>
<dbReference type="NCBIfam" id="TIGR01760">
    <property type="entry name" value="tape_meas_TP901"/>
    <property type="match status" value="1"/>
</dbReference>
<name>S7UTE3_9BACT</name>
<keyword evidence="6" id="KW-1185">Reference proteome</keyword>
<evidence type="ECO:0000313" key="6">
    <source>
        <dbReference type="Proteomes" id="UP000014975"/>
    </source>
</evidence>
<evidence type="ECO:0000256" key="2">
    <source>
        <dbReference type="SAM" id="Phobius"/>
    </source>
</evidence>
<feature type="transmembrane region" description="Helical" evidence="2">
    <location>
        <begin position="627"/>
        <end position="652"/>
    </location>
</feature>
<dbReference type="InterPro" id="IPR010090">
    <property type="entry name" value="Phage_tape_meas"/>
</dbReference>
<keyword evidence="2" id="KW-0472">Membrane</keyword>
<evidence type="ECO:0000256" key="3">
    <source>
        <dbReference type="SAM" id="SignalP"/>
    </source>
</evidence>
<evidence type="ECO:0000259" key="4">
    <source>
        <dbReference type="Pfam" id="PF10145"/>
    </source>
</evidence>
<comment type="caution">
    <text evidence="5">The sequence shown here is derived from an EMBL/GenBank/DDBJ whole genome shotgun (WGS) entry which is preliminary data.</text>
</comment>
<evidence type="ECO:0000313" key="5">
    <source>
        <dbReference type="EMBL" id="EPR35603.1"/>
    </source>
</evidence>
<dbReference type="EMBL" id="ATHI01000003">
    <property type="protein sequence ID" value="EPR35603.1"/>
    <property type="molecule type" value="Genomic_DNA"/>
</dbReference>
<keyword evidence="1" id="KW-1188">Viral release from host cell</keyword>
<keyword evidence="2" id="KW-1133">Transmembrane helix</keyword>
<dbReference type="STRING" id="1121439.dsat_1944"/>
<dbReference type="eggNOG" id="COG5283">
    <property type="taxonomic scope" value="Bacteria"/>
</dbReference>
<reference evidence="5 6" key="1">
    <citation type="journal article" date="2013" name="Genome Announc.">
        <title>Draft genome sequences for three mercury-methylating, sulfate-reducing bacteria.</title>
        <authorList>
            <person name="Brown S.D."/>
            <person name="Hurt R.A.Jr."/>
            <person name="Gilmour C.C."/>
            <person name="Elias D.A."/>
        </authorList>
    </citation>
    <scope>NUCLEOTIDE SEQUENCE [LARGE SCALE GENOMIC DNA]</scope>
    <source>
        <strain evidence="5 6">DSM 16529</strain>
    </source>
</reference>
<feature type="signal peptide" evidence="3">
    <location>
        <begin position="1"/>
        <end position="17"/>
    </location>
</feature>
<keyword evidence="2" id="KW-0812">Transmembrane</keyword>
<dbReference type="PATRIC" id="fig|1121439.3.peg.332"/>
<feature type="chain" id="PRO_5004544986" evidence="3">
    <location>
        <begin position="18"/>
        <end position="915"/>
    </location>
</feature>
<dbReference type="AlphaFoldDB" id="S7UTE3"/>